<name>E5ADA7_LEPMJ</name>
<dbReference type="AlphaFoldDB" id="E5ADA7"/>
<feature type="region of interest" description="Disordered" evidence="1">
    <location>
        <begin position="108"/>
        <end position="128"/>
    </location>
</feature>
<organism evidence="2 3">
    <name type="scientific">Leptosphaeria maculans (strain JN3 / isolate v23.1.3 / race Av1-4-5-6-7-8)</name>
    <name type="common">Blackleg fungus</name>
    <name type="synonym">Phoma lingam</name>
    <dbReference type="NCBI Taxonomy" id="985895"/>
    <lineage>
        <taxon>Eukaryota</taxon>
        <taxon>Fungi</taxon>
        <taxon>Dikarya</taxon>
        <taxon>Ascomycota</taxon>
        <taxon>Pezizomycotina</taxon>
        <taxon>Dothideomycetes</taxon>
        <taxon>Pleosporomycetidae</taxon>
        <taxon>Pleosporales</taxon>
        <taxon>Pleosporineae</taxon>
        <taxon>Leptosphaeriaceae</taxon>
        <taxon>Plenodomus</taxon>
        <taxon>Plenodomus lingam/Leptosphaeria maculans species complex</taxon>
    </lineage>
</organism>
<reference evidence="3" key="1">
    <citation type="journal article" date="2011" name="Nat. Commun.">
        <title>Effector diversification within compartments of the Leptosphaeria maculans genome affected by Repeat-Induced Point mutations.</title>
        <authorList>
            <person name="Rouxel T."/>
            <person name="Grandaubert J."/>
            <person name="Hane J.K."/>
            <person name="Hoede C."/>
            <person name="van de Wouw A.P."/>
            <person name="Couloux A."/>
            <person name="Dominguez V."/>
            <person name="Anthouard V."/>
            <person name="Bally P."/>
            <person name="Bourras S."/>
            <person name="Cozijnsen A.J."/>
            <person name="Ciuffetti L.M."/>
            <person name="Degrave A."/>
            <person name="Dilmaghani A."/>
            <person name="Duret L."/>
            <person name="Fudal I."/>
            <person name="Goodwin S.B."/>
            <person name="Gout L."/>
            <person name="Glaser N."/>
            <person name="Linglin J."/>
            <person name="Kema G.H.J."/>
            <person name="Lapalu N."/>
            <person name="Lawrence C.B."/>
            <person name="May K."/>
            <person name="Meyer M."/>
            <person name="Ollivier B."/>
            <person name="Poulain J."/>
            <person name="Schoch C.L."/>
            <person name="Simon A."/>
            <person name="Spatafora J.W."/>
            <person name="Stachowiak A."/>
            <person name="Turgeon B.G."/>
            <person name="Tyler B.M."/>
            <person name="Vincent D."/>
            <person name="Weissenbach J."/>
            <person name="Amselem J."/>
            <person name="Quesneville H."/>
            <person name="Oliver R.P."/>
            <person name="Wincker P."/>
            <person name="Balesdent M.-H."/>
            <person name="Howlett B.J."/>
        </authorList>
    </citation>
    <scope>NUCLEOTIDE SEQUENCE [LARGE SCALE GENOMIC DNA]</scope>
    <source>
        <strain evidence="3">JN3 / isolate v23.1.3 / race Av1-4-5-6-7-8</strain>
    </source>
</reference>
<accession>E5ADA7</accession>
<proteinExistence type="predicted"/>
<gene>
    <name evidence="2" type="ORF">LEMA_P012460.1</name>
</gene>
<evidence type="ECO:0000313" key="3">
    <source>
        <dbReference type="Proteomes" id="UP000002668"/>
    </source>
</evidence>
<dbReference type="HOGENOM" id="CLU_1959979_0_0_1"/>
<evidence type="ECO:0000256" key="1">
    <source>
        <dbReference type="SAM" id="MobiDB-lite"/>
    </source>
</evidence>
<evidence type="ECO:0000313" key="2">
    <source>
        <dbReference type="EMBL" id="CBY02459.1"/>
    </source>
</evidence>
<dbReference type="EMBL" id="FP929139">
    <property type="protein sequence ID" value="CBY02459.1"/>
    <property type="molecule type" value="Genomic_DNA"/>
</dbReference>
<keyword evidence="3" id="KW-1185">Reference proteome</keyword>
<dbReference type="VEuPathDB" id="FungiDB:LEMA_P012460.1"/>
<dbReference type="Proteomes" id="UP000002668">
    <property type="component" value="Genome"/>
</dbReference>
<sequence length="128" mass="14245">MQPDPMTPSTSILGFTYDSITYAPPPHSSPLTCPKSHRIQTCPPLRDRDLVHYPNGPAPVPLSVPLPKEGELGTRIAPFRTDRFQIPIRVVTINFNPLPKRRSIRSIGDIPSLSRSGTNEHGYEDHLV</sequence>
<protein>
    <submittedName>
        <fullName evidence="2">Predicted protein</fullName>
    </submittedName>
</protein>
<feature type="region of interest" description="Disordered" evidence="1">
    <location>
        <begin position="46"/>
        <end position="67"/>
    </location>
</feature>
<dbReference type="InParanoid" id="E5ADA7"/>